<dbReference type="InterPro" id="IPR012888">
    <property type="entry name" value="Fucose_iso_N1"/>
</dbReference>
<evidence type="ECO:0000256" key="1">
    <source>
        <dbReference type="ARBA" id="ARBA00023235"/>
    </source>
</evidence>
<sequence length="50" mass="5551">MKKISLPKIGIRPVIDGRRMGVRESLEEQTMNMAKATAALITEKIRHACG</sequence>
<accession>A0A705R3W2</accession>
<dbReference type="InterPro" id="IPR005763">
    <property type="entry name" value="Fucose_isomerase"/>
</dbReference>
<feature type="non-terminal residue" evidence="4">
    <location>
        <position position="50"/>
    </location>
</feature>
<reference evidence="4" key="2">
    <citation type="submission" date="2019-01" db="EMBL/GenBank/DDBJ databases">
        <authorList>
            <consortium name="NCBI Pathogen Detection Project"/>
        </authorList>
    </citation>
    <scope>NUCLEOTIDE SEQUENCE</scope>
    <source>
        <strain evidence="4">Monophasic variant of S.Typhimurium</strain>
    </source>
</reference>
<dbReference type="PANTHER" id="PTHR37840">
    <property type="entry name" value="L-FUCOSE ISOMERASE"/>
    <property type="match status" value="1"/>
</dbReference>
<dbReference type="InterPro" id="IPR009015">
    <property type="entry name" value="Fucose_isomerase_N/cen_sf"/>
</dbReference>
<evidence type="ECO:0000259" key="3">
    <source>
        <dbReference type="Pfam" id="PF07881"/>
    </source>
</evidence>
<comment type="caution">
    <text evidence="4">The sequence shown here is derived from an EMBL/GenBank/DDBJ whole genome shotgun (WGS) entry which is preliminary data.</text>
</comment>
<dbReference type="GO" id="GO:0008736">
    <property type="term" value="F:L-fucose isomerase activity"/>
    <property type="evidence" value="ECO:0007669"/>
    <property type="project" value="InterPro"/>
</dbReference>
<proteinExistence type="predicted"/>
<gene>
    <name evidence="4" type="ORF">G0J04_07945</name>
</gene>
<reference evidence="4" key="1">
    <citation type="journal article" date="2018" name="Genome Biol.">
        <title>SKESA: strategic k-mer extension for scrupulous assemblies.</title>
        <authorList>
            <person name="Souvorov A."/>
            <person name="Agarwala R."/>
            <person name="Lipman D.J."/>
        </authorList>
    </citation>
    <scope>NUCLEOTIDE SEQUENCE</scope>
    <source>
        <strain evidence="4">Monophasic variant of S.Typhimurium</strain>
    </source>
</reference>
<dbReference type="PANTHER" id="PTHR37840:SF1">
    <property type="entry name" value="L-FUCOSE ISOMERASE"/>
    <property type="match status" value="1"/>
</dbReference>
<dbReference type="AlphaFoldDB" id="A0A705R3W2"/>
<dbReference type="SUPFAM" id="SSF53743">
    <property type="entry name" value="FucI/AraA N-terminal and middle domains"/>
    <property type="match status" value="1"/>
</dbReference>
<dbReference type="GO" id="GO:0042355">
    <property type="term" value="P:L-fucose catabolic process"/>
    <property type="evidence" value="ECO:0007669"/>
    <property type="project" value="TreeGrafter"/>
</dbReference>
<dbReference type="InterPro" id="IPR038391">
    <property type="entry name" value="Fucose_iso_dom1_sf"/>
</dbReference>
<name>A0A705R3W2_SALER</name>
<dbReference type="GO" id="GO:0030145">
    <property type="term" value="F:manganese ion binding"/>
    <property type="evidence" value="ECO:0007669"/>
    <property type="project" value="InterPro"/>
</dbReference>
<dbReference type="Gene3D" id="3.40.50.1070">
    <property type="match status" value="1"/>
</dbReference>
<dbReference type="GO" id="GO:0008790">
    <property type="term" value="F:arabinose isomerase activity"/>
    <property type="evidence" value="ECO:0007669"/>
    <property type="project" value="TreeGrafter"/>
</dbReference>
<keyword evidence="1" id="KW-0413">Isomerase</keyword>
<evidence type="ECO:0000256" key="2">
    <source>
        <dbReference type="ARBA" id="ARBA00023277"/>
    </source>
</evidence>
<dbReference type="Pfam" id="PF07881">
    <property type="entry name" value="Fucose_iso_N1"/>
    <property type="match status" value="1"/>
</dbReference>
<organism evidence="4">
    <name type="scientific">Salmonella enterica</name>
    <name type="common">Salmonella choleraesuis</name>
    <dbReference type="NCBI Taxonomy" id="28901"/>
    <lineage>
        <taxon>Bacteria</taxon>
        <taxon>Pseudomonadati</taxon>
        <taxon>Pseudomonadota</taxon>
        <taxon>Gammaproteobacteria</taxon>
        <taxon>Enterobacterales</taxon>
        <taxon>Enterobacteriaceae</taxon>
        <taxon>Salmonella</taxon>
    </lineage>
</organism>
<dbReference type="GO" id="GO:0005737">
    <property type="term" value="C:cytoplasm"/>
    <property type="evidence" value="ECO:0007669"/>
    <property type="project" value="InterPro"/>
</dbReference>
<evidence type="ECO:0000313" key="4">
    <source>
        <dbReference type="EMBL" id="HAC8883871.1"/>
    </source>
</evidence>
<feature type="domain" description="L-fucose isomerase N-terminal-1" evidence="3">
    <location>
        <begin position="7"/>
        <end position="50"/>
    </location>
</feature>
<dbReference type="EMBL" id="DAAMZM010000021">
    <property type="protein sequence ID" value="HAC8883871.1"/>
    <property type="molecule type" value="Genomic_DNA"/>
</dbReference>
<protein>
    <recommendedName>
        <fullName evidence="3">L-fucose isomerase N-terminal-1 domain-containing protein</fullName>
    </recommendedName>
</protein>
<dbReference type="GO" id="GO:0019571">
    <property type="term" value="P:D-arabinose catabolic process"/>
    <property type="evidence" value="ECO:0007669"/>
    <property type="project" value="TreeGrafter"/>
</dbReference>
<keyword evidence="2" id="KW-0119">Carbohydrate metabolism</keyword>